<dbReference type="Bgee" id="ENSOCUG00000015982">
    <property type="expression patterns" value="Expressed in blood and 18 other cell types or tissues"/>
</dbReference>
<accession>G1U0Y2</accession>
<reference evidence="2" key="2">
    <citation type="submission" date="2025-08" db="UniProtKB">
        <authorList>
            <consortium name="Ensembl"/>
        </authorList>
    </citation>
    <scope>IDENTIFICATION</scope>
    <source>
        <strain evidence="2">Thorbecke</strain>
    </source>
</reference>
<evidence type="ECO:0000313" key="3">
    <source>
        <dbReference type="Proteomes" id="UP000001811"/>
    </source>
</evidence>
<sequence length="277" mass="30053">MSGPNGDLGVPVEAGAEGEDDGFGAAEYAAINAMLDQIDSVLDHLEEKNDRLHARLRELLESNRQALLGARKSEKAHRCKVLPRGPPRPASPHLGLLQLLASHLDRHLALHLLVLQPVHELRLQQNLLVQRLLLGAQLLVGSRVLLVGGHVLLQVAQVLVALLLQTLSLLALQLHLRGDSRGWGQREGRRGLLPMTLVAGEAPCLLHPASHSSPSSHHFHLRPTREGRHPLGHARAYSFTSTTSAPPQHLERETLSSLVRNLRLSKGKLCAVTSGAG</sequence>
<reference evidence="2 3" key="1">
    <citation type="journal article" date="2011" name="Nature">
        <title>A high-resolution map of human evolutionary constraint using 29 mammals.</title>
        <authorList>
            <person name="Lindblad-Toh K."/>
            <person name="Garber M."/>
            <person name="Zuk O."/>
            <person name="Lin M.F."/>
            <person name="Parker B.J."/>
            <person name="Washietl S."/>
            <person name="Kheradpour P."/>
            <person name="Ernst J."/>
            <person name="Jordan G."/>
            <person name="Mauceli E."/>
            <person name="Ward L.D."/>
            <person name="Lowe C.B."/>
            <person name="Holloway A.K."/>
            <person name="Clamp M."/>
            <person name="Gnerre S."/>
            <person name="Alfoldi J."/>
            <person name="Beal K."/>
            <person name="Chang J."/>
            <person name="Clawson H."/>
            <person name="Cuff J."/>
            <person name="Di Palma F."/>
            <person name="Fitzgerald S."/>
            <person name="Flicek P."/>
            <person name="Guttman M."/>
            <person name="Hubisz M.J."/>
            <person name="Jaffe D.B."/>
            <person name="Jungreis I."/>
            <person name="Kent W.J."/>
            <person name="Kostka D."/>
            <person name="Lara M."/>
            <person name="Martins A.L."/>
            <person name="Massingham T."/>
            <person name="Moltke I."/>
            <person name="Raney B.J."/>
            <person name="Rasmussen M.D."/>
            <person name="Robinson J."/>
            <person name="Stark A."/>
            <person name="Vilella A.J."/>
            <person name="Wen J."/>
            <person name="Xie X."/>
            <person name="Zody M.C."/>
            <person name="Baldwin J."/>
            <person name="Bloom T."/>
            <person name="Chin C.W."/>
            <person name="Heiman D."/>
            <person name="Nicol R."/>
            <person name="Nusbaum C."/>
            <person name="Young S."/>
            <person name="Wilkinson J."/>
            <person name="Worley K.C."/>
            <person name="Kovar C.L."/>
            <person name="Muzny D.M."/>
            <person name="Gibbs R.A."/>
            <person name="Cree A."/>
            <person name="Dihn H.H."/>
            <person name="Fowler G."/>
            <person name="Jhangiani S."/>
            <person name="Joshi V."/>
            <person name="Lee S."/>
            <person name="Lewis L.R."/>
            <person name="Nazareth L.V."/>
            <person name="Okwuonu G."/>
            <person name="Santibanez J."/>
            <person name="Warren W.C."/>
            <person name="Mardis E.R."/>
            <person name="Weinstock G.M."/>
            <person name="Wilson R.K."/>
            <person name="Delehaunty K."/>
            <person name="Dooling D."/>
            <person name="Fronik C."/>
            <person name="Fulton L."/>
            <person name="Fulton B."/>
            <person name="Graves T."/>
            <person name="Minx P."/>
            <person name="Sodergren E."/>
            <person name="Birney E."/>
            <person name="Margulies E.H."/>
            <person name="Herrero J."/>
            <person name="Green E.D."/>
            <person name="Haussler D."/>
            <person name="Siepel A."/>
            <person name="Goldman N."/>
            <person name="Pollard K.S."/>
            <person name="Pedersen J.S."/>
            <person name="Lander E.S."/>
            <person name="Kellis M."/>
        </authorList>
    </citation>
    <scope>NUCLEOTIDE SEQUENCE [LARGE SCALE GENOMIC DNA]</scope>
    <source>
        <strain evidence="3">Thorbecke</strain>
    </source>
</reference>
<dbReference type="eggNOG" id="ENOG502SAFB">
    <property type="taxonomic scope" value="Eukaryota"/>
</dbReference>
<protein>
    <recommendedName>
        <fullName evidence="4">Bublin coiled-coil protein</fullName>
    </recommendedName>
</protein>
<dbReference type="GeneTree" id="ENSGT00390000001761"/>
<evidence type="ECO:0000313" key="2">
    <source>
        <dbReference type="Ensembl" id="ENSOCUP00000023014.2"/>
    </source>
</evidence>
<dbReference type="Proteomes" id="UP000001811">
    <property type="component" value="Unplaced"/>
</dbReference>
<keyword evidence="1" id="KW-0175">Coiled coil</keyword>
<feature type="coiled-coil region" evidence="1">
    <location>
        <begin position="35"/>
        <end position="62"/>
    </location>
</feature>
<dbReference type="PANTHER" id="PTHR34344:SF1">
    <property type="entry name" value="BUBLIN COILED-COIL PROTEIN"/>
    <property type="match status" value="1"/>
</dbReference>
<dbReference type="STRING" id="9986.ENSOCUP00000023014"/>
<organism evidence="2 3">
    <name type="scientific">Oryctolagus cuniculus</name>
    <name type="common">Rabbit</name>
    <dbReference type="NCBI Taxonomy" id="9986"/>
    <lineage>
        <taxon>Eukaryota</taxon>
        <taxon>Metazoa</taxon>
        <taxon>Chordata</taxon>
        <taxon>Craniata</taxon>
        <taxon>Vertebrata</taxon>
        <taxon>Euteleostomi</taxon>
        <taxon>Mammalia</taxon>
        <taxon>Eutheria</taxon>
        <taxon>Euarchontoglires</taxon>
        <taxon>Glires</taxon>
        <taxon>Lagomorpha</taxon>
        <taxon>Leporidae</taxon>
        <taxon>Oryctolagus</taxon>
    </lineage>
</organism>
<dbReference type="AlphaFoldDB" id="G1U0Y2"/>
<dbReference type="Ensembl" id="ENSOCUT00000015975.3">
    <property type="protein sequence ID" value="ENSOCUP00000023014.2"/>
    <property type="gene ID" value="ENSOCUG00000015982.3"/>
</dbReference>
<dbReference type="HOGENOM" id="CLU_167244_0_0_1"/>
<dbReference type="InParanoid" id="G1U0Y2"/>
<dbReference type="InterPro" id="IPR005374">
    <property type="entry name" value="BBLN_eukaryota"/>
</dbReference>
<reference evidence="2" key="3">
    <citation type="submission" date="2025-09" db="UniProtKB">
        <authorList>
            <consortium name="Ensembl"/>
        </authorList>
    </citation>
    <scope>IDENTIFICATION</scope>
    <source>
        <strain evidence="2">Thorbecke</strain>
    </source>
</reference>
<name>G1U0Y2_RABIT</name>
<keyword evidence="3" id="KW-1185">Reference proteome</keyword>
<evidence type="ECO:0008006" key="4">
    <source>
        <dbReference type="Google" id="ProtNLM"/>
    </source>
</evidence>
<dbReference type="PANTHER" id="PTHR34344">
    <property type="entry name" value="UPF0184 PROTEIN C9ORF16"/>
    <property type="match status" value="1"/>
</dbReference>
<proteinExistence type="predicted"/>
<dbReference type="Pfam" id="PF03670">
    <property type="entry name" value="UPF0184"/>
    <property type="match status" value="1"/>
</dbReference>
<dbReference type="PaxDb" id="9986-ENSOCUP00000023014"/>
<evidence type="ECO:0000256" key="1">
    <source>
        <dbReference type="SAM" id="Coils"/>
    </source>
</evidence>